<dbReference type="Gene3D" id="3.40.50.1010">
    <property type="entry name" value="5'-nuclease"/>
    <property type="match status" value="1"/>
</dbReference>
<sequence length="38" mass="4486">MNQISVASVMMHLHMSKNIVPDNSMVRHMILNSLRMYR</sequence>
<protein>
    <submittedName>
        <fullName evidence="1">Uncharacterized protein</fullName>
    </submittedName>
</protein>
<feature type="non-terminal residue" evidence="1">
    <location>
        <position position="38"/>
    </location>
</feature>
<proteinExistence type="predicted"/>
<name>A0A382LTH5_9ZZZZ</name>
<evidence type="ECO:0000313" key="1">
    <source>
        <dbReference type="EMBL" id="SVC39958.1"/>
    </source>
</evidence>
<organism evidence="1">
    <name type="scientific">marine metagenome</name>
    <dbReference type="NCBI Taxonomy" id="408172"/>
    <lineage>
        <taxon>unclassified sequences</taxon>
        <taxon>metagenomes</taxon>
        <taxon>ecological metagenomes</taxon>
    </lineage>
</organism>
<dbReference type="EMBL" id="UINC01089134">
    <property type="protein sequence ID" value="SVC39958.1"/>
    <property type="molecule type" value="Genomic_DNA"/>
</dbReference>
<accession>A0A382LTH5</accession>
<gene>
    <name evidence="1" type="ORF">METZ01_LOCUS292812</name>
</gene>
<reference evidence="1" key="1">
    <citation type="submission" date="2018-05" db="EMBL/GenBank/DDBJ databases">
        <authorList>
            <person name="Lanie J.A."/>
            <person name="Ng W.-L."/>
            <person name="Kazmierczak K.M."/>
            <person name="Andrzejewski T.M."/>
            <person name="Davidsen T.M."/>
            <person name="Wayne K.J."/>
            <person name="Tettelin H."/>
            <person name="Glass J.I."/>
            <person name="Rusch D."/>
            <person name="Podicherti R."/>
            <person name="Tsui H.-C.T."/>
            <person name="Winkler M.E."/>
        </authorList>
    </citation>
    <scope>NUCLEOTIDE SEQUENCE</scope>
</reference>
<dbReference type="AlphaFoldDB" id="A0A382LTH5"/>